<evidence type="ECO:0000313" key="2">
    <source>
        <dbReference type="EMBL" id="GFP95449.1"/>
    </source>
</evidence>
<dbReference type="SUPFAM" id="SSF53756">
    <property type="entry name" value="UDP-Glycosyltransferase/glycogen phosphorylase"/>
    <property type="match status" value="1"/>
</dbReference>
<keyword evidence="3" id="KW-1185">Reference proteome</keyword>
<evidence type="ECO:0000256" key="1">
    <source>
        <dbReference type="ARBA" id="ARBA00009995"/>
    </source>
</evidence>
<sequence>MSQGHTIPLLHLSRLLRRRSATVTIFTTAGNSPLIRASLHDTDVTILELPFPQNIENVPPGVENTQHLPSMFSFLPFVKSTILMQESFEKSLETLNPPVSCIISDGFLGWTLVSANKLRVPRFVFFGMGNFSSTMHQVLGREKPHANTVSLDEPFLMPGFPGRELTRNDFEPPYNEIEPSGPYVEVHGGTAHRHGDEPRRDRQQLLRAGKTLRGLLEREDRPEGFLRGPALHGGETPRGRFGKAEVCEVFG</sequence>
<proteinExistence type="inferred from homology"/>
<keyword evidence="2" id="KW-0808">Transferase</keyword>
<dbReference type="OrthoDB" id="5835829at2759"/>
<gene>
    <name evidence="2" type="ORF">PHJA_001689200</name>
</gene>
<dbReference type="GO" id="GO:0035251">
    <property type="term" value="F:UDP-glucosyltransferase activity"/>
    <property type="evidence" value="ECO:0007669"/>
    <property type="project" value="TreeGrafter"/>
</dbReference>
<comment type="similarity">
    <text evidence="1">Belongs to the UDP-glycosyltransferase family.</text>
</comment>
<dbReference type="PANTHER" id="PTHR48047:SF227">
    <property type="entry name" value="GLYCOSYLTRANSFERASE"/>
    <property type="match status" value="1"/>
</dbReference>
<dbReference type="Gene3D" id="3.40.50.2000">
    <property type="entry name" value="Glycogen Phosphorylase B"/>
    <property type="match status" value="1"/>
</dbReference>
<dbReference type="AlphaFoldDB" id="A0A830C843"/>
<reference evidence="2" key="1">
    <citation type="submission" date="2020-07" db="EMBL/GenBank/DDBJ databases">
        <title>Ethylene signaling mediates host invasion by parasitic plants.</title>
        <authorList>
            <person name="Yoshida S."/>
        </authorList>
    </citation>
    <scope>NUCLEOTIDE SEQUENCE</scope>
    <source>
        <strain evidence="2">Okayama</strain>
    </source>
</reference>
<organism evidence="2 3">
    <name type="scientific">Phtheirospermum japonicum</name>
    <dbReference type="NCBI Taxonomy" id="374723"/>
    <lineage>
        <taxon>Eukaryota</taxon>
        <taxon>Viridiplantae</taxon>
        <taxon>Streptophyta</taxon>
        <taxon>Embryophyta</taxon>
        <taxon>Tracheophyta</taxon>
        <taxon>Spermatophyta</taxon>
        <taxon>Magnoliopsida</taxon>
        <taxon>eudicotyledons</taxon>
        <taxon>Gunneridae</taxon>
        <taxon>Pentapetalae</taxon>
        <taxon>asterids</taxon>
        <taxon>lamiids</taxon>
        <taxon>Lamiales</taxon>
        <taxon>Orobanchaceae</taxon>
        <taxon>Orobanchaceae incertae sedis</taxon>
        <taxon>Phtheirospermum</taxon>
    </lineage>
</organism>
<dbReference type="EMBL" id="BMAC01000388">
    <property type="protein sequence ID" value="GFP95449.1"/>
    <property type="molecule type" value="Genomic_DNA"/>
</dbReference>
<dbReference type="PANTHER" id="PTHR48047">
    <property type="entry name" value="GLYCOSYLTRANSFERASE"/>
    <property type="match status" value="1"/>
</dbReference>
<evidence type="ECO:0000313" key="3">
    <source>
        <dbReference type="Proteomes" id="UP000653305"/>
    </source>
</evidence>
<accession>A0A830C843</accession>
<dbReference type="Proteomes" id="UP000653305">
    <property type="component" value="Unassembled WGS sequence"/>
</dbReference>
<name>A0A830C843_9LAMI</name>
<protein>
    <submittedName>
        <fullName evidence="2">UDP-glycosyltransferase 90a1</fullName>
    </submittedName>
</protein>
<comment type="caution">
    <text evidence="2">The sequence shown here is derived from an EMBL/GenBank/DDBJ whole genome shotgun (WGS) entry which is preliminary data.</text>
</comment>